<sequence length="343" mass="34403">MGVTRRIVFPAIRLVLWAVIAVALAKIAFTGAESAAQADDPLQPSAQVVEPQVQAEAGTVTNTVTVAASVVADPARPVRATLAGEVRALLAEDGQQVAADTPVLEIRSETPQDPVTTTDPVTGEQVVTERKPKVVRETVVAGTAGTLRLTVLKDQVLSVGDAVGSVTPGTLSVQGTLTPDQQYRLIGAPGEATVTLKGGPAPFTCTGLRIGAAAQDDAGDAPGTDATTATTSGTVTCAVPGEVTAFPGLGADVEIVNGSAEGAVLVPVTAVQGSVQNGNVWVVGADGSTEERAVVLGLTDGQRVQVTEGLAVGDTVLEYAPVTDLSAVDCTDPATADPAVCGG</sequence>
<dbReference type="RefSeq" id="WP_122150075.1">
    <property type="nucleotide sequence ID" value="NZ_RFFI01000083.1"/>
</dbReference>
<dbReference type="InterPro" id="IPR058627">
    <property type="entry name" value="MdtA-like_C"/>
</dbReference>
<dbReference type="AlphaFoldDB" id="A0A3M2J0T1"/>
<evidence type="ECO:0000313" key="3">
    <source>
        <dbReference type="Proteomes" id="UP000269289"/>
    </source>
</evidence>
<feature type="domain" description="Multidrug resistance protein MdtA-like C-terminal permuted SH3" evidence="1">
    <location>
        <begin position="263"/>
        <end position="316"/>
    </location>
</feature>
<dbReference type="GO" id="GO:0015562">
    <property type="term" value="F:efflux transmembrane transporter activity"/>
    <property type="evidence" value="ECO:0007669"/>
    <property type="project" value="TreeGrafter"/>
</dbReference>
<proteinExistence type="predicted"/>
<evidence type="ECO:0000313" key="2">
    <source>
        <dbReference type="EMBL" id="RMI07009.1"/>
    </source>
</evidence>
<comment type="caution">
    <text evidence="2">The sequence shown here is derived from an EMBL/GenBank/DDBJ whole genome shotgun (WGS) entry which is preliminary data.</text>
</comment>
<accession>A0A3M2J0T1</accession>
<dbReference type="PANTHER" id="PTHR30469">
    <property type="entry name" value="MULTIDRUG RESISTANCE PROTEIN MDTA"/>
    <property type="match status" value="1"/>
</dbReference>
<evidence type="ECO:0000259" key="1">
    <source>
        <dbReference type="Pfam" id="PF25967"/>
    </source>
</evidence>
<gene>
    <name evidence="2" type="ORF">EBM89_14220</name>
</gene>
<dbReference type="PANTHER" id="PTHR30469:SF20">
    <property type="entry name" value="EFFLUX RND TRANSPORTER PERIPLASMIC ADAPTOR SUBUNIT"/>
    <property type="match status" value="1"/>
</dbReference>
<reference evidence="2 3" key="1">
    <citation type="submission" date="2018-10" db="EMBL/GenBank/DDBJ databases">
        <title>Isolation, diversity and antifungal activity of actinobacteria from wheat.</title>
        <authorList>
            <person name="Han C."/>
        </authorList>
    </citation>
    <scope>NUCLEOTIDE SEQUENCE [LARGE SCALE GENOMIC DNA]</scope>
    <source>
        <strain evidence="2 3">NEAU-YY56</strain>
    </source>
</reference>
<dbReference type="OrthoDB" id="4401807at2"/>
<keyword evidence="3" id="KW-1185">Reference proteome</keyword>
<dbReference type="GO" id="GO:1990281">
    <property type="term" value="C:efflux pump complex"/>
    <property type="evidence" value="ECO:0007669"/>
    <property type="project" value="TreeGrafter"/>
</dbReference>
<dbReference type="EMBL" id="RFFI01000083">
    <property type="protein sequence ID" value="RMI07009.1"/>
    <property type="molecule type" value="Genomic_DNA"/>
</dbReference>
<dbReference type="Pfam" id="PF25967">
    <property type="entry name" value="RND-MFP_C"/>
    <property type="match status" value="1"/>
</dbReference>
<dbReference type="Gene3D" id="2.40.420.20">
    <property type="match status" value="1"/>
</dbReference>
<dbReference type="Proteomes" id="UP000269289">
    <property type="component" value="Unassembled WGS sequence"/>
</dbReference>
<protein>
    <submittedName>
        <fullName evidence="2">Secretion protein HlyD</fullName>
    </submittedName>
</protein>
<organism evidence="2 3">
    <name type="scientific">Cellulomonas triticagri</name>
    <dbReference type="NCBI Taxonomy" id="2483352"/>
    <lineage>
        <taxon>Bacteria</taxon>
        <taxon>Bacillati</taxon>
        <taxon>Actinomycetota</taxon>
        <taxon>Actinomycetes</taxon>
        <taxon>Micrococcales</taxon>
        <taxon>Cellulomonadaceae</taxon>
        <taxon>Cellulomonas</taxon>
    </lineage>
</organism>
<name>A0A3M2J0T1_9CELL</name>